<dbReference type="AlphaFoldDB" id="A0A0F6RHH5"/>
<accession>A0A0F6RHH5</accession>
<name>A0A0F6RHH5_CITAM</name>
<evidence type="ECO:0000313" key="1">
    <source>
        <dbReference type="EMBL" id="AKE61150.1"/>
    </source>
</evidence>
<dbReference type="HOGENOM" id="CLU_207795_0_0_6"/>
<dbReference type="Proteomes" id="UP000034085">
    <property type="component" value="Chromosome"/>
</dbReference>
<organism evidence="1 2">
    <name type="scientific">Citrobacter amalonaticus Y19</name>
    <dbReference type="NCBI Taxonomy" id="1261127"/>
    <lineage>
        <taxon>Bacteria</taxon>
        <taxon>Pseudomonadati</taxon>
        <taxon>Pseudomonadota</taxon>
        <taxon>Gammaproteobacteria</taxon>
        <taxon>Enterobacterales</taxon>
        <taxon>Enterobacteriaceae</taxon>
        <taxon>Citrobacter</taxon>
    </lineage>
</organism>
<dbReference type="EMBL" id="CP011132">
    <property type="protein sequence ID" value="AKE61150.1"/>
    <property type="molecule type" value="Genomic_DNA"/>
</dbReference>
<dbReference type="KEGG" id="cama:F384_22590"/>
<sequence length="63" mass="7053">MKAKQFNGLNPVGSTFIYQPSPFLRGGRLVRTVDVARDMKSVTVVEINLEPYFANIKSLKPVN</sequence>
<protein>
    <submittedName>
        <fullName evidence="1">Uncharacterized protein</fullName>
    </submittedName>
</protein>
<evidence type="ECO:0000313" key="2">
    <source>
        <dbReference type="Proteomes" id="UP000034085"/>
    </source>
</evidence>
<dbReference type="RefSeq" id="WP_046493962.1">
    <property type="nucleotide sequence ID" value="NZ_CP011132.1"/>
</dbReference>
<proteinExistence type="predicted"/>
<dbReference type="OrthoDB" id="6617109at2"/>
<gene>
    <name evidence="1" type="ORF">F384_22590</name>
</gene>
<dbReference type="PATRIC" id="fig|1261127.3.peg.4684"/>
<reference evidence="1 2" key="1">
    <citation type="journal article" date="2013" name="Appl. Microbiol. Biotechnol.">
        <title>Glycerol assimilation and production of 1,3-propanediol by Citrobacter amalonaticus Y19.</title>
        <authorList>
            <person name="Ainala S.K."/>
            <person name="Ashok S."/>
            <person name="Ko Y."/>
            <person name="Park S."/>
        </authorList>
    </citation>
    <scope>NUCLEOTIDE SEQUENCE [LARGE SCALE GENOMIC DNA]</scope>
    <source>
        <strain evidence="1 2">Y19</strain>
    </source>
</reference>